<keyword evidence="4" id="KW-0732">Signal</keyword>
<dbReference type="RefSeq" id="WP_169716779.1">
    <property type="nucleotide sequence ID" value="NZ_CP155571.1"/>
</dbReference>
<dbReference type="Gene3D" id="3.90.76.10">
    <property type="entry name" value="Dipeptide-binding Protein, Domain 1"/>
    <property type="match status" value="1"/>
</dbReference>
<dbReference type="PANTHER" id="PTHR30290">
    <property type="entry name" value="PERIPLASMIC BINDING COMPONENT OF ABC TRANSPORTER"/>
    <property type="match status" value="1"/>
</dbReference>
<accession>A0ABZ3IYH4</accession>
<dbReference type="Proteomes" id="UP000216052">
    <property type="component" value="Chromosome"/>
</dbReference>
<dbReference type="PANTHER" id="PTHR30290:SF10">
    <property type="entry name" value="PERIPLASMIC OLIGOPEPTIDE-BINDING PROTEIN-RELATED"/>
    <property type="match status" value="1"/>
</dbReference>
<dbReference type="CDD" id="cd00995">
    <property type="entry name" value="PBP2_NikA_DppA_OppA_like"/>
    <property type="match status" value="1"/>
</dbReference>
<evidence type="ECO:0000256" key="1">
    <source>
        <dbReference type="ARBA" id="ARBA00004196"/>
    </source>
</evidence>
<evidence type="ECO:0000313" key="7">
    <source>
        <dbReference type="Proteomes" id="UP000216052"/>
    </source>
</evidence>
<gene>
    <name evidence="6" type="primary">appA_1</name>
    <name evidence="6" type="ORF">SPACI_008740</name>
</gene>
<dbReference type="Gene3D" id="3.10.105.10">
    <property type="entry name" value="Dipeptide-binding Protein, Domain 3"/>
    <property type="match status" value="1"/>
</dbReference>
<evidence type="ECO:0000259" key="5">
    <source>
        <dbReference type="Pfam" id="PF00496"/>
    </source>
</evidence>
<dbReference type="InterPro" id="IPR030678">
    <property type="entry name" value="Peptide/Ni-bd"/>
</dbReference>
<dbReference type="EMBL" id="CP155571">
    <property type="protein sequence ID" value="XFO70874.1"/>
    <property type="molecule type" value="Genomic_DNA"/>
</dbReference>
<dbReference type="InterPro" id="IPR039424">
    <property type="entry name" value="SBP_5"/>
</dbReference>
<keyword evidence="3" id="KW-0813">Transport</keyword>
<organism evidence="6 7">
    <name type="scientific">Sporomusa acidovorans (strain ATCC 49682 / DSM 3132 / Mol)</name>
    <dbReference type="NCBI Taxonomy" id="1123286"/>
    <lineage>
        <taxon>Bacteria</taxon>
        <taxon>Bacillati</taxon>
        <taxon>Bacillota</taxon>
        <taxon>Negativicutes</taxon>
        <taxon>Selenomonadales</taxon>
        <taxon>Sporomusaceae</taxon>
        <taxon>Sporomusa</taxon>
    </lineage>
</organism>
<evidence type="ECO:0000256" key="3">
    <source>
        <dbReference type="ARBA" id="ARBA00022448"/>
    </source>
</evidence>
<sequence>MRRLPALGLLLILLFTCLITGCGNHKQAVADSSAAIQSLTIGSTMKIENINIDDYNFGILRSIFTHKGLVKLNENSNFTGDLAKSWNTPDGQTWTFRLQDGVTWHDGTKVTAADVKFTIEYSIKHSVEYKRHFSLVKSIAAPDDQTVVITLSQPNPRFLVNLLVLRVLPQHIFAMVDNPAAYNDPQAAIGCGAYKFEKFDPNAGIVTFKANNTYFRGTPPIPEIKVRLFKNPDALYMALQNGEVDLPYTYSTGTDPIYAASLARNPKLKIINIPNLGVGKALIFNVTKPLVNDPQVRTALSYAIDYDELVRLFAVNNGTVPTAGLVPRGTQGFVETRPLEFNPEKARLVLEQAGYRLTGSAIREKDGRPLTFELLLRNDIPENIRLAELLQKYFANIGVKLTLKTVDATLYRTISDKDKSHTSLLSRTTPWGMMMWGGMGTGYIDARNIGWAMVGDTKFKDLADKLNSTLAPEEYKKYSAALQQYYAENLPAIPLYWDNFIQPHNATLTGWKISPMYGVLNEETWYSLQKIVQ</sequence>
<comment type="similarity">
    <text evidence="2">Belongs to the bacterial solute-binding protein 5 family.</text>
</comment>
<dbReference type="PIRSF" id="PIRSF002741">
    <property type="entry name" value="MppA"/>
    <property type="match status" value="1"/>
</dbReference>
<dbReference type="Pfam" id="PF00496">
    <property type="entry name" value="SBP_bac_5"/>
    <property type="match status" value="1"/>
</dbReference>
<protein>
    <submittedName>
        <fullName evidence="6">Oligopeptide-binding protein AppA</fullName>
    </submittedName>
</protein>
<dbReference type="Gene3D" id="3.40.190.10">
    <property type="entry name" value="Periplasmic binding protein-like II"/>
    <property type="match status" value="1"/>
</dbReference>
<keyword evidence="7" id="KW-1185">Reference proteome</keyword>
<proteinExistence type="inferred from homology"/>
<dbReference type="SUPFAM" id="SSF53850">
    <property type="entry name" value="Periplasmic binding protein-like II"/>
    <property type="match status" value="1"/>
</dbReference>
<dbReference type="PROSITE" id="PS51257">
    <property type="entry name" value="PROKAR_LIPOPROTEIN"/>
    <property type="match status" value="1"/>
</dbReference>
<name>A0ABZ3IYH4_SPOA4</name>
<comment type="subcellular location">
    <subcellularLocation>
        <location evidence="1">Cell envelope</location>
    </subcellularLocation>
</comment>
<feature type="domain" description="Solute-binding protein family 5" evidence="5">
    <location>
        <begin position="78"/>
        <end position="458"/>
    </location>
</feature>
<reference evidence="6" key="1">
    <citation type="submission" date="2024-05" db="EMBL/GenBank/DDBJ databases">
        <title>Isolation and characterization of Sporomusa carbonis sp. nov., a carboxydotrophic hydrogenogen in the genus of Sporomusa isolated from a charcoal burning pile.</title>
        <authorList>
            <person name="Boeer T."/>
            <person name="Rosenbaum F."/>
            <person name="Eysell L."/>
            <person name="Mueller V."/>
            <person name="Daniel R."/>
            <person name="Poehlein A."/>
        </authorList>
    </citation>
    <scope>NUCLEOTIDE SEQUENCE [LARGE SCALE GENOMIC DNA]</scope>
    <source>
        <strain evidence="6">DSM 3132</strain>
    </source>
</reference>
<dbReference type="InterPro" id="IPR000914">
    <property type="entry name" value="SBP_5_dom"/>
</dbReference>
<evidence type="ECO:0000256" key="4">
    <source>
        <dbReference type="ARBA" id="ARBA00022729"/>
    </source>
</evidence>
<evidence type="ECO:0000313" key="6">
    <source>
        <dbReference type="EMBL" id="XFO70874.1"/>
    </source>
</evidence>
<evidence type="ECO:0000256" key="2">
    <source>
        <dbReference type="ARBA" id="ARBA00005695"/>
    </source>
</evidence>